<feature type="region of interest" description="Disordered" evidence="1">
    <location>
        <begin position="221"/>
        <end position="284"/>
    </location>
</feature>
<dbReference type="EMBL" id="JAQQFM010000004">
    <property type="protein sequence ID" value="MFL9924840.1"/>
    <property type="molecule type" value="Genomic_DNA"/>
</dbReference>
<keyword evidence="2" id="KW-0812">Transmembrane</keyword>
<accession>A0ABW9AA22</accession>
<feature type="compositionally biased region" description="Low complexity" evidence="1">
    <location>
        <begin position="251"/>
        <end position="261"/>
    </location>
</feature>
<dbReference type="RefSeq" id="WP_408157894.1">
    <property type="nucleotide sequence ID" value="NZ_JAQQFM010000004.1"/>
</dbReference>
<dbReference type="Proteomes" id="UP001629246">
    <property type="component" value="Unassembled WGS sequence"/>
</dbReference>
<evidence type="ECO:0000256" key="2">
    <source>
        <dbReference type="SAM" id="Phobius"/>
    </source>
</evidence>
<organism evidence="3 4">
    <name type="scientific">Herbaspirillum lusitanum</name>
    <dbReference type="NCBI Taxonomy" id="213312"/>
    <lineage>
        <taxon>Bacteria</taxon>
        <taxon>Pseudomonadati</taxon>
        <taxon>Pseudomonadota</taxon>
        <taxon>Betaproteobacteria</taxon>
        <taxon>Burkholderiales</taxon>
        <taxon>Oxalobacteraceae</taxon>
        <taxon>Herbaspirillum</taxon>
    </lineage>
</organism>
<gene>
    <name evidence="3" type="ORF">PQR62_11230</name>
</gene>
<keyword evidence="2" id="KW-1133">Transmembrane helix</keyword>
<evidence type="ECO:0000313" key="4">
    <source>
        <dbReference type="Proteomes" id="UP001629246"/>
    </source>
</evidence>
<feature type="compositionally biased region" description="Low complexity" evidence="1">
    <location>
        <begin position="221"/>
        <end position="242"/>
    </location>
</feature>
<feature type="region of interest" description="Disordered" evidence="1">
    <location>
        <begin position="85"/>
        <end position="107"/>
    </location>
</feature>
<keyword evidence="4" id="KW-1185">Reference proteome</keyword>
<reference evidence="3 4" key="1">
    <citation type="journal article" date="2024" name="Chem. Sci.">
        <title>Discovery of megapolipeptins by genome mining of a Burkholderiales bacteria collection.</title>
        <authorList>
            <person name="Paulo B.S."/>
            <person name="Recchia M.J.J."/>
            <person name="Lee S."/>
            <person name="Fergusson C.H."/>
            <person name="Romanowski S.B."/>
            <person name="Hernandez A."/>
            <person name="Krull N."/>
            <person name="Liu D.Y."/>
            <person name="Cavanagh H."/>
            <person name="Bos A."/>
            <person name="Gray C.A."/>
            <person name="Murphy B.T."/>
            <person name="Linington R.G."/>
            <person name="Eustaquio A.S."/>
        </authorList>
    </citation>
    <scope>NUCLEOTIDE SEQUENCE [LARGE SCALE GENOMIC DNA]</scope>
    <source>
        <strain evidence="3 4">RL21-008-BIB-A</strain>
    </source>
</reference>
<evidence type="ECO:0008006" key="5">
    <source>
        <dbReference type="Google" id="ProtNLM"/>
    </source>
</evidence>
<comment type="caution">
    <text evidence="3">The sequence shown here is derived from an EMBL/GenBank/DDBJ whole genome shotgun (WGS) entry which is preliminary data.</text>
</comment>
<feature type="transmembrane region" description="Helical" evidence="2">
    <location>
        <begin position="164"/>
        <end position="183"/>
    </location>
</feature>
<evidence type="ECO:0000256" key="1">
    <source>
        <dbReference type="SAM" id="MobiDB-lite"/>
    </source>
</evidence>
<keyword evidence="2" id="KW-0472">Membrane</keyword>
<evidence type="ECO:0000313" key="3">
    <source>
        <dbReference type="EMBL" id="MFL9924840.1"/>
    </source>
</evidence>
<protein>
    <recommendedName>
        <fullName evidence="5">Phage tail protein</fullName>
    </recommendedName>
</protein>
<feature type="compositionally biased region" description="Low complexity" evidence="1">
    <location>
        <begin position="93"/>
        <end position="107"/>
    </location>
</feature>
<sequence length="359" mass="36516">MPADSGRPDETEIAAAVLASIAATPAGSQFAPAPLGFSGDTAVSDEYVALAVKPRPVAEVPPQVVAAVAAITDYSSLRNAAVPASPEVAPDTSAASSSATALENSSASPAIDPVAEYLARHALRPATSNGETSEFGFAEAAKSWSPSEKVMMQASAEPQRKRTAPIIMTVLLVALMIVAAMWWNGRAQPNVSPASPTAAPATAPASASALAAANAAPASEAPAAPTALTTSSAASEPADAASGDNALPSPAQKEAQQLARKQAAEARRKKAEALKAEREERKQRADAAMAEARANAERAANEVRAAAPAAPVTALPGTADKVAACQKLSLFSRESCLWGLCNGKWGKDGCPSYQNNNQN</sequence>
<feature type="compositionally biased region" description="Basic and acidic residues" evidence="1">
    <location>
        <begin position="262"/>
        <end position="284"/>
    </location>
</feature>
<proteinExistence type="predicted"/>
<name>A0ABW9AA22_9BURK</name>